<evidence type="ECO:0000256" key="1">
    <source>
        <dbReference type="ARBA" id="ARBA00023015"/>
    </source>
</evidence>
<dbReference type="InterPro" id="IPR037923">
    <property type="entry name" value="HTH-like"/>
</dbReference>
<protein>
    <submittedName>
        <fullName evidence="5">HTH-type transcriptional activator RhaR</fullName>
    </submittedName>
</protein>
<dbReference type="RefSeq" id="WP_069150913.1">
    <property type="nucleotide sequence ID" value="NZ_MCGH01000001.1"/>
</dbReference>
<dbReference type="GO" id="GO:0003700">
    <property type="term" value="F:DNA-binding transcription factor activity"/>
    <property type="evidence" value="ECO:0007669"/>
    <property type="project" value="InterPro"/>
</dbReference>
<sequence length="275" mass="32128">MPISRYSMENDNINPINAKLLYVTHSVYENDWPSLPHTHYFTELCYIKRGKGNYLIEDQIYPVKEDDFIIINSNITHTERSVGDIPLEYIILGVEGLNFSFEEDHEHIIFSCRNDHDKFMYHMNGLLTEMEEKKPNYELVCQDMLEILIVNLIRRAHFDFESVSSVKSSRECIKLKQYIEMNYPQDITLDTLAEVSHLNKYYMVHAFTRQFGCSPINYLCEVRIKASKELLATTDYSITEVAQSSGFSSQSYFAQCFLKSCRMTASAYRKACRSE</sequence>
<dbReference type="InterPro" id="IPR014710">
    <property type="entry name" value="RmlC-like_jellyroll"/>
</dbReference>
<dbReference type="InterPro" id="IPR009057">
    <property type="entry name" value="Homeodomain-like_sf"/>
</dbReference>
<evidence type="ECO:0000313" key="6">
    <source>
        <dbReference type="Proteomes" id="UP000094067"/>
    </source>
</evidence>
<organism evidence="5 6">
    <name type="scientific">Eisenbergiella tayi</name>
    <dbReference type="NCBI Taxonomy" id="1432052"/>
    <lineage>
        <taxon>Bacteria</taxon>
        <taxon>Bacillati</taxon>
        <taxon>Bacillota</taxon>
        <taxon>Clostridia</taxon>
        <taxon>Lachnospirales</taxon>
        <taxon>Lachnospiraceae</taxon>
        <taxon>Eisenbergiella</taxon>
    </lineage>
</organism>
<dbReference type="Pfam" id="PF12833">
    <property type="entry name" value="HTH_18"/>
    <property type="match status" value="1"/>
</dbReference>
<keyword evidence="2" id="KW-0238">DNA-binding</keyword>
<evidence type="ECO:0000256" key="2">
    <source>
        <dbReference type="ARBA" id="ARBA00023125"/>
    </source>
</evidence>
<dbReference type="InterPro" id="IPR018062">
    <property type="entry name" value="HTH_AraC-typ_CS"/>
</dbReference>
<evidence type="ECO:0000256" key="3">
    <source>
        <dbReference type="ARBA" id="ARBA00023163"/>
    </source>
</evidence>
<keyword evidence="1" id="KW-0805">Transcription regulation</keyword>
<dbReference type="PROSITE" id="PS01124">
    <property type="entry name" value="HTH_ARAC_FAMILY_2"/>
    <property type="match status" value="1"/>
</dbReference>
<dbReference type="InterPro" id="IPR018060">
    <property type="entry name" value="HTH_AraC"/>
</dbReference>
<dbReference type="EMBL" id="MCGH01000001">
    <property type="protein sequence ID" value="ODM08541.1"/>
    <property type="molecule type" value="Genomic_DNA"/>
</dbReference>
<dbReference type="PROSITE" id="PS00041">
    <property type="entry name" value="HTH_ARAC_FAMILY_1"/>
    <property type="match status" value="1"/>
</dbReference>
<dbReference type="Gene3D" id="1.10.10.60">
    <property type="entry name" value="Homeodomain-like"/>
    <property type="match status" value="2"/>
</dbReference>
<reference evidence="5 6" key="1">
    <citation type="submission" date="2016-07" db="EMBL/GenBank/DDBJ databases">
        <title>Characterization of isolates of Eisenbergiella tayi derived from blood cultures, using whole genome sequencing.</title>
        <authorList>
            <person name="Burdz T."/>
            <person name="Wiebe D."/>
            <person name="Huynh C."/>
            <person name="Bernard K."/>
        </authorList>
    </citation>
    <scope>NUCLEOTIDE SEQUENCE [LARGE SCALE GENOMIC DNA]</scope>
    <source>
        <strain evidence="5 6">NML 110608</strain>
    </source>
</reference>
<comment type="caution">
    <text evidence="5">The sequence shown here is derived from an EMBL/GenBank/DDBJ whole genome shotgun (WGS) entry which is preliminary data.</text>
</comment>
<dbReference type="PANTHER" id="PTHR43280:SF2">
    <property type="entry name" value="HTH-TYPE TRANSCRIPTIONAL REGULATOR EXSA"/>
    <property type="match status" value="1"/>
</dbReference>
<dbReference type="SMART" id="SM00342">
    <property type="entry name" value="HTH_ARAC"/>
    <property type="match status" value="1"/>
</dbReference>
<dbReference type="Gene3D" id="2.60.120.10">
    <property type="entry name" value="Jelly Rolls"/>
    <property type="match status" value="1"/>
</dbReference>
<dbReference type="PATRIC" id="fig|1432052.4.peg.187"/>
<feature type="domain" description="HTH araC/xylS-type" evidence="4">
    <location>
        <begin position="173"/>
        <end position="271"/>
    </location>
</feature>
<dbReference type="GO" id="GO:0043565">
    <property type="term" value="F:sequence-specific DNA binding"/>
    <property type="evidence" value="ECO:0007669"/>
    <property type="project" value="InterPro"/>
</dbReference>
<evidence type="ECO:0000313" key="5">
    <source>
        <dbReference type="EMBL" id="ODM08541.1"/>
    </source>
</evidence>
<name>A0A1E3AJB9_9FIRM</name>
<dbReference type="Pfam" id="PF02311">
    <property type="entry name" value="AraC_binding"/>
    <property type="match status" value="1"/>
</dbReference>
<accession>A0A1E3AJB9</accession>
<keyword evidence="3" id="KW-0804">Transcription</keyword>
<evidence type="ECO:0000259" key="4">
    <source>
        <dbReference type="PROSITE" id="PS01124"/>
    </source>
</evidence>
<dbReference type="Proteomes" id="UP000094067">
    <property type="component" value="Unassembled WGS sequence"/>
</dbReference>
<dbReference type="AlphaFoldDB" id="A0A1E3AJB9"/>
<proteinExistence type="predicted"/>
<dbReference type="SUPFAM" id="SSF46689">
    <property type="entry name" value="Homeodomain-like"/>
    <property type="match status" value="2"/>
</dbReference>
<dbReference type="InterPro" id="IPR003313">
    <property type="entry name" value="AraC-bd"/>
</dbReference>
<dbReference type="PANTHER" id="PTHR43280">
    <property type="entry name" value="ARAC-FAMILY TRANSCRIPTIONAL REGULATOR"/>
    <property type="match status" value="1"/>
</dbReference>
<gene>
    <name evidence="5" type="primary">rhaR_3</name>
    <name evidence="5" type="ORF">BEI61_00170</name>
</gene>
<dbReference type="SUPFAM" id="SSF51215">
    <property type="entry name" value="Regulatory protein AraC"/>
    <property type="match status" value="1"/>
</dbReference>